<sequence>MPREQTPWEPTPGPSGTQWSEDLSREPSQHNEPPIPGLRTFRLVSQNLRWLQRNPMRTLLISDHFSFLTPINIYSPLLQSSPAHPATPCSVIIIDNTPVGSPPPQLHHLPLV</sequence>
<keyword evidence="3" id="KW-1185">Reference proteome</keyword>
<proteinExistence type="predicted"/>
<organism evidence="2 3">
    <name type="scientific">Austropuccinia psidii MF-1</name>
    <dbReference type="NCBI Taxonomy" id="1389203"/>
    <lineage>
        <taxon>Eukaryota</taxon>
        <taxon>Fungi</taxon>
        <taxon>Dikarya</taxon>
        <taxon>Basidiomycota</taxon>
        <taxon>Pucciniomycotina</taxon>
        <taxon>Pucciniomycetes</taxon>
        <taxon>Pucciniales</taxon>
        <taxon>Sphaerophragmiaceae</taxon>
        <taxon>Austropuccinia</taxon>
    </lineage>
</organism>
<accession>A0A9Q3GNJ5</accession>
<evidence type="ECO:0000313" key="2">
    <source>
        <dbReference type="EMBL" id="MBW0473307.1"/>
    </source>
</evidence>
<name>A0A9Q3GNJ5_9BASI</name>
<protein>
    <submittedName>
        <fullName evidence="2">Uncharacterized protein</fullName>
    </submittedName>
</protein>
<evidence type="ECO:0000313" key="3">
    <source>
        <dbReference type="Proteomes" id="UP000765509"/>
    </source>
</evidence>
<dbReference type="AlphaFoldDB" id="A0A9Q3GNJ5"/>
<comment type="caution">
    <text evidence="2">The sequence shown here is derived from an EMBL/GenBank/DDBJ whole genome shotgun (WGS) entry which is preliminary data.</text>
</comment>
<reference evidence="2" key="1">
    <citation type="submission" date="2021-03" db="EMBL/GenBank/DDBJ databases">
        <title>Draft genome sequence of rust myrtle Austropuccinia psidii MF-1, a brazilian biotype.</title>
        <authorList>
            <person name="Quecine M.C."/>
            <person name="Pachon D.M.R."/>
            <person name="Bonatelli M.L."/>
            <person name="Correr F.H."/>
            <person name="Franceschini L.M."/>
            <person name="Leite T.F."/>
            <person name="Margarido G.R.A."/>
            <person name="Almeida C.A."/>
            <person name="Ferrarezi J.A."/>
            <person name="Labate C.A."/>
        </authorList>
    </citation>
    <scope>NUCLEOTIDE SEQUENCE</scope>
    <source>
        <strain evidence="2">MF-1</strain>
    </source>
</reference>
<evidence type="ECO:0000256" key="1">
    <source>
        <dbReference type="SAM" id="MobiDB-lite"/>
    </source>
</evidence>
<dbReference type="Proteomes" id="UP000765509">
    <property type="component" value="Unassembled WGS sequence"/>
</dbReference>
<dbReference type="EMBL" id="AVOT02003369">
    <property type="protein sequence ID" value="MBW0473307.1"/>
    <property type="molecule type" value="Genomic_DNA"/>
</dbReference>
<gene>
    <name evidence="2" type="ORF">O181_013022</name>
</gene>
<feature type="region of interest" description="Disordered" evidence="1">
    <location>
        <begin position="1"/>
        <end position="37"/>
    </location>
</feature>